<feature type="region of interest" description="Disordered" evidence="1">
    <location>
        <begin position="122"/>
        <end position="174"/>
    </location>
</feature>
<evidence type="ECO:0000313" key="2">
    <source>
        <dbReference type="EMBL" id="VAV95856.1"/>
    </source>
</evidence>
<evidence type="ECO:0000256" key="1">
    <source>
        <dbReference type="SAM" id="MobiDB-lite"/>
    </source>
</evidence>
<organism evidence="2">
    <name type="scientific">hydrothermal vent metagenome</name>
    <dbReference type="NCBI Taxonomy" id="652676"/>
    <lineage>
        <taxon>unclassified sequences</taxon>
        <taxon>metagenomes</taxon>
        <taxon>ecological metagenomes</taxon>
    </lineage>
</organism>
<name>A0A3B0S4Y8_9ZZZZ</name>
<feature type="compositionally biased region" description="Acidic residues" evidence="1">
    <location>
        <begin position="124"/>
        <end position="136"/>
    </location>
</feature>
<dbReference type="Gene3D" id="2.30.30.220">
    <property type="entry name" value="SspB-like"/>
    <property type="match status" value="1"/>
</dbReference>
<dbReference type="AlphaFoldDB" id="A0A3B0S4Y8"/>
<dbReference type="InterPro" id="IPR036760">
    <property type="entry name" value="SspB-like_sf"/>
</dbReference>
<reference evidence="2" key="1">
    <citation type="submission" date="2018-06" db="EMBL/GenBank/DDBJ databases">
        <authorList>
            <person name="Zhirakovskaya E."/>
        </authorList>
    </citation>
    <scope>NUCLEOTIDE SEQUENCE</scope>
</reference>
<dbReference type="EMBL" id="UOEC01000130">
    <property type="protein sequence ID" value="VAV95856.1"/>
    <property type="molecule type" value="Genomic_DNA"/>
</dbReference>
<sequence length="174" mass="19796">MAEDLMRYDLLAQDALRSVVRLALLRVRESGLPGEHHFFIAVSINHPGVTVSERLRKKYDEEMTIVLQHQFWNLEVYEKFFEVELSFDNTPEKLIVPYSAVKGFFDPSVQFGLQFEVAGQESTLEQEVEDEAEQENTQDPAANSDQSELPEATPAEASNDDTTVVSLDSFRKKP</sequence>
<evidence type="ECO:0008006" key="3">
    <source>
        <dbReference type="Google" id="ProtNLM"/>
    </source>
</evidence>
<gene>
    <name evidence="2" type="ORF">MNBD_ALPHA08-2454</name>
</gene>
<dbReference type="InterPro" id="IPR007481">
    <property type="entry name" value="SspB"/>
</dbReference>
<accession>A0A3B0S4Y8</accession>
<proteinExistence type="predicted"/>
<protein>
    <recommendedName>
        <fullName evidence="3">Stringent starvation protein B</fullName>
    </recommendedName>
</protein>
<dbReference type="SUPFAM" id="SSF101738">
    <property type="entry name" value="SspB-like"/>
    <property type="match status" value="1"/>
</dbReference>
<dbReference type="Pfam" id="PF04386">
    <property type="entry name" value="SspB"/>
    <property type="match status" value="1"/>
</dbReference>